<protein>
    <recommendedName>
        <fullName evidence="3">Adhesin</fullName>
    </recommendedName>
</protein>
<name>A0A1H7KKA6_AQUAM</name>
<dbReference type="EMBL" id="FOAB01000002">
    <property type="protein sequence ID" value="SEK86377.1"/>
    <property type="molecule type" value="Genomic_DNA"/>
</dbReference>
<keyword evidence="2" id="KW-1185">Reference proteome</keyword>
<dbReference type="Proteomes" id="UP000198521">
    <property type="component" value="Unassembled WGS sequence"/>
</dbReference>
<evidence type="ECO:0000313" key="1">
    <source>
        <dbReference type="EMBL" id="SEK86377.1"/>
    </source>
</evidence>
<sequence length="206" mass="22984">MRKPFFFLIFLFVFKWVQSQSSFNKSIDATDLTEVSIILDNTFQIEITNTSENKIIVTAISEGEYQNNVLINVKRKGNSLSILDDIQPFSENYNDKLSAHKVIALKVKIQLPKHLKVIITSRLASLKLDAKIKSLFSELNSGDCFLNNFIGDATINTLAGSITVYTKNATIDASTKTGILSAEKIFGEHLIKLKSISGDISVYKTK</sequence>
<evidence type="ECO:0008006" key="3">
    <source>
        <dbReference type="Google" id="ProtNLM"/>
    </source>
</evidence>
<organism evidence="1 2">
    <name type="scientific">Aquimarina amphilecti</name>
    <dbReference type="NCBI Taxonomy" id="1038014"/>
    <lineage>
        <taxon>Bacteria</taxon>
        <taxon>Pseudomonadati</taxon>
        <taxon>Bacteroidota</taxon>
        <taxon>Flavobacteriia</taxon>
        <taxon>Flavobacteriales</taxon>
        <taxon>Flavobacteriaceae</taxon>
        <taxon>Aquimarina</taxon>
    </lineage>
</organism>
<dbReference type="AlphaFoldDB" id="A0A1H7KKA6"/>
<accession>A0A1H7KKA6</accession>
<evidence type="ECO:0000313" key="2">
    <source>
        <dbReference type="Proteomes" id="UP000198521"/>
    </source>
</evidence>
<reference evidence="2" key="1">
    <citation type="submission" date="2016-10" db="EMBL/GenBank/DDBJ databases">
        <authorList>
            <person name="Varghese N."/>
            <person name="Submissions S."/>
        </authorList>
    </citation>
    <scope>NUCLEOTIDE SEQUENCE [LARGE SCALE GENOMIC DNA]</scope>
    <source>
        <strain evidence="2">DSM 25232 / NCIMB 14723 / 92V</strain>
    </source>
</reference>
<proteinExistence type="predicted"/>
<dbReference type="OrthoDB" id="1144071at2"/>
<dbReference type="RefSeq" id="WP_091406839.1">
    <property type="nucleotide sequence ID" value="NZ_FOAB01000002.1"/>
</dbReference>
<gene>
    <name evidence="1" type="ORF">SAMN04487910_1329</name>
</gene>
<dbReference type="STRING" id="1038014.SAMN04487910_1329"/>